<evidence type="ECO:0008006" key="4">
    <source>
        <dbReference type="Google" id="ProtNLM"/>
    </source>
</evidence>
<name>A0A897NQE0_9EURY</name>
<feature type="transmembrane region" description="Helical" evidence="1">
    <location>
        <begin position="21"/>
        <end position="54"/>
    </location>
</feature>
<feature type="transmembrane region" description="Helical" evidence="1">
    <location>
        <begin position="176"/>
        <end position="209"/>
    </location>
</feature>
<evidence type="ECO:0000256" key="1">
    <source>
        <dbReference type="SAM" id="Phobius"/>
    </source>
</evidence>
<dbReference type="EMBL" id="CP064791">
    <property type="protein sequence ID" value="QSG14451.1"/>
    <property type="molecule type" value="Genomic_DNA"/>
</dbReference>
<keyword evidence="3" id="KW-1185">Reference proteome</keyword>
<evidence type="ECO:0000313" key="2">
    <source>
        <dbReference type="EMBL" id="QSG14451.1"/>
    </source>
</evidence>
<feature type="transmembrane region" description="Helical" evidence="1">
    <location>
        <begin position="122"/>
        <end position="143"/>
    </location>
</feature>
<proteinExistence type="predicted"/>
<feature type="transmembrane region" description="Helical" evidence="1">
    <location>
        <begin position="91"/>
        <end position="110"/>
    </location>
</feature>
<reference evidence="2 3" key="1">
    <citation type="submission" date="2020-11" db="EMBL/GenBank/DDBJ databases">
        <title>Carbohydrate-dependent, anaerobic sulfur respiration: A novel catabolism in halophilic archaea.</title>
        <authorList>
            <person name="Sorokin D.Y."/>
            <person name="Messina E."/>
            <person name="Smedile F."/>
            <person name="La Cono V."/>
            <person name="Hallsworth J.E."/>
            <person name="Yakimov M.M."/>
        </authorList>
    </citation>
    <scope>NUCLEOTIDE SEQUENCE [LARGE SCALE GENOMIC DNA]</scope>
    <source>
        <strain evidence="2 3">HSR-Est</strain>
    </source>
</reference>
<accession>A0A897NQE0</accession>
<dbReference type="Proteomes" id="UP000663292">
    <property type="component" value="Chromosome"/>
</dbReference>
<sequence length="234" mass="24816">MSLRDDGPPDPMLVLRSFGRIAISDALTIVVLSVLYSMASLSIITIGPALLALMDAFYASVSHTGTGGGAPDSVAGRASHFVGSIWTYLRYGIPYTVVILVALFGGYIYIRLALFGESVQSLIVSVLGLYAVVIVLVLLFRAADIVVREDKSDRPGFIGGLRLAWSSLGSNVPYSIIQIVVAIAVTVVPIFALSPLVLVFALPGLLALLELLAYEELSGAGAKAIRFAYLDPQE</sequence>
<keyword evidence="1" id="KW-0472">Membrane</keyword>
<keyword evidence="1" id="KW-0812">Transmembrane</keyword>
<dbReference type="GeneID" id="68857544"/>
<dbReference type="AlphaFoldDB" id="A0A897NQE0"/>
<protein>
    <recommendedName>
        <fullName evidence="4">DUF4013 domain-containing protein</fullName>
    </recommendedName>
</protein>
<gene>
    <name evidence="2" type="ORF">HSEST_0910</name>
</gene>
<organism evidence="2 3">
    <name type="scientific">Halapricum desulfuricans</name>
    <dbReference type="NCBI Taxonomy" id="2841257"/>
    <lineage>
        <taxon>Archaea</taxon>
        <taxon>Methanobacteriati</taxon>
        <taxon>Methanobacteriota</taxon>
        <taxon>Stenosarchaea group</taxon>
        <taxon>Halobacteria</taxon>
        <taxon>Halobacteriales</taxon>
        <taxon>Haloarculaceae</taxon>
        <taxon>Halapricum</taxon>
    </lineage>
</organism>
<dbReference type="RefSeq" id="WP_229122415.1">
    <property type="nucleotide sequence ID" value="NZ_CP064791.1"/>
</dbReference>
<evidence type="ECO:0000313" key="3">
    <source>
        <dbReference type="Proteomes" id="UP000663292"/>
    </source>
</evidence>
<keyword evidence="1" id="KW-1133">Transmembrane helix</keyword>